<dbReference type="InterPro" id="IPR039793">
    <property type="entry name" value="UROS/Hem4"/>
</dbReference>
<dbReference type="InterPro" id="IPR036108">
    <property type="entry name" value="4pyrrol_syn_uPrphyn_synt_sf"/>
</dbReference>
<organism evidence="2 3">
    <name type="scientific">Candidatus Caccoplasma intestinavium</name>
    <dbReference type="NCBI Taxonomy" id="2840716"/>
    <lineage>
        <taxon>Bacteria</taxon>
        <taxon>Pseudomonadati</taxon>
        <taxon>Bacteroidota</taxon>
        <taxon>Bacteroidia</taxon>
        <taxon>Bacteroidales</taxon>
        <taxon>Bacteroidaceae</taxon>
        <taxon>Bacteroidaceae incertae sedis</taxon>
        <taxon>Candidatus Caccoplasma</taxon>
    </lineage>
</organism>
<comment type="caution">
    <text evidence="2">The sequence shown here is derived from an EMBL/GenBank/DDBJ whole genome shotgun (WGS) entry which is preliminary data.</text>
</comment>
<dbReference type="InterPro" id="IPR003754">
    <property type="entry name" value="4pyrrol_synth_uPrphyn_synth"/>
</dbReference>
<proteinExistence type="predicted"/>
<dbReference type="GO" id="GO:0004852">
    <property type="term" value="F:uroporphyrinogen-III synthase activity"/>
    <property type="evidence" value="ECO:0007669"/>
    <property type="project" value="InterPro"/>
</dbReference>
<dbReference type="CDD" id="cd06578">
    <property type="entry name" value="HemD"/>
    <property type="match status" value="1"/>
</dbReference>
<feature type="domain" description="Tetrapyrrole biosynthesis uroporphyrinogen III synthase" evidence="1">
    <location>
        <begin position="23"/>
        <end position="234"/>
    </location>
</feature>
<name>A0A9D1GCX0_9BACT</name>
<dbReference type="EMBL" id="DVKT01000001">
    <property type="protein sequence ID" value="HIT38476.1"/>
    <property type="molecule type" value="Genomic_DNA"/>
</dbReference>
<dbReference type="Gene3D" id="3.40.50.10090">
    <property type="match status" value="2"/>
</dbReference>
<dbReference type="PANTHER" id="PTHR12390:SF0">
    <property type="entry name" value="UROPORPHYRINOGEN-III SYNTHASE"/>
    <property type="match status" value="1"/>
</dbReference>
<dbReference type="SUPFAM" id="SSF69618">
    <property type="entry name" value="HemD-like"/>
    <property type="match status" value="1"/>
</dbReference>
<evidence type="ECO:0000259" key="1">
    <source>
        <dbReference type="Pfam" id="PF02602"/>
    </source>
</evidence>
<reference evidence="2" key="1">
    <citation type="submission" date="2020-10" db="EMBL/GenBank/DDBJ databases">
        <authorList>
            <person name="Gilroy R."/>
        </authorList>
    </citation>
    <scope>NUCLEOTIDE SEQUENCE</scope>
    <source>
        <strain evidence="2">21143</strain>
    </source>
</reference>
<protein>
    <submittedName>
        <fullName evidence="2">Uroporphyrinogen-III synthase</fullName>
    </submittedName>
</protein>
<dbReference type="GO" id="GO:0005829">
    <property type="term" value="C:cytosol"/>
    <property type="evidence" value="ECO:0007669"/>
    <property type="project" value="TreeGrafter"/>
</dbReference>
<reference evidence="2" key="2">
    <citation type="journal article" date="2021" name="PeerJ">
        <title>Extensive microbial diversity within the chicken gut microbiome revealed by metagenomics and culture.</title>
        <authorList>
            <person name="Gilroy R."/>
            <person name="Ravi A."/>
            <person name="Getino M."/>
            <person name="Pursley I."/>
            <person name="Horton D.L."/>
            <person name="Alikhan N.F."/>
            <person name="Baker D."/>
            <person name="Gharbi K."/>
            <person name="Hall N."/>
            <person name="Watson M."/>
            <person name="Adriaenssens E.M."/>
            <person name="Foster-Nyarko E."/>
            <person name="Jarju S."/>
            <person name="Secka A."/>
            <person name="Antonio M."/>
            <person name="Oren A."/>
            <person name="Chaudhuri R.R."/>
            <person name="La Ragione R."/>
            <person name="Hildebrand F."/>
            <person name="Pallen M.J."/>
        </authorList>
    </citation>
    <scope>NUCLEOTIDE SEQUENCE</scope>
    <source>
        <strain evidence="2">21143</strain>
    </source>
</reference>
<evidence type="ECO:0000313" key="2">
    <source>
        <dbReference type="EMBL" id="HIT38476.1"/>
    </source>
</evidence>
<gene>
    <name evidence="2" type="ORF">IAD06_00325</name>
</gene>
<dbReference type="Pfam" id="PF02602">
    <property type="entry name" value="HEM4"/>
    <property type="match status" value="1"/>
</dbReference>
<dbReference type="AlphaFoldDB" id="A0A9D1GCX0"/>
<dbReference type="Proteomes" id="UP000886722">
    <property type="component" value="Unassembled WGS sequence"/>
</dbReference>
<evidence type="ECO:0000313" key="3">
    <source>
        <dbReference type="Proteomes" id="UP000886722"/>
    </source>
</evidence>
<sequence length="250" mass="28517">MKIKKILVSQPQPSEKSPYFDIAEKYGVNIVFRPFIKVEGLSSKEFRQQKISLPEYTAVIFTARTAIDHFFTLCESLRVTIPETMKYFCTTEAIALYLQKYTVYRKRKIFFGNTGKLDDLIPSLNKHNSEKFLLPVSDVNNGEYPLLDKHKINYTKAVMYRTVSNDFAPDEPFDYDMLIFFSPAGIQSLLKNFPDFEQGDIKIGTFGPTTAKAVHDAGLRLDCEAPRPEAPSMTAALELFLKEQNKAAKK</sequence>
<accession>A0A9D1GCX0</accession>
<dbReference type="GO" id="GO:0006780">
    <property type="term" value="P:uroporphyrinogen III biosynthetic process"/>
    <property type="evidence" value="ECO:0007669"/>
    <property type="project" value="InterPro"/>
</dbReference>
<dbReference type="PANTHER" id="PTHR12390">
    <property type="entry name" value="UROPORPHYRINOGEN III SYNTHASE"/>
    <property type="match status" value="1"/>
</dbReference>